<protein>
    <submittedName>
        <fullName evidence="2">Uncharacterized protein</fullName>
    </submittedName>
</protein>
<reference evidence="2 3" key="1">
    <citation type="submission" date="2019-03" db="EMBL/GenBank/DDBJ databases">
        <title>First draft genome of Liparis tanakae, snailfish: a comprehensive survey of snailfish specific genes.</title>
        <authorList>
            <person name="Kim W."/>
            <person name="Song I."/>
            <person name="Jeong J.-H."/>
            <person name="Kim D."/>
            <person name="Kim S."/>
            <person name="Ryu S."/>
            <person name="Song J.Y."/>
            <person name="Lee S.K."/>
        </authorList>
    </citation>
    <scope>NUCLEOTIDE SEQUENCE [LARGE SCALE GENOMIC DNA]</scope>
    <source>
        <tissue evidence="2">Muscle</tissue>
    </source>
</reference>
<accession>A0A4Z2G684</accession>
<feature type="compositionally biased region" description="Basic and acidic residues" evidence="1">
    <location>
        <begin position="1"/>
        <end position="12"/>
    </location>
</feature>
<dbReference type="Proteomes" id="UP000314294">
    <property type="component" value="Unassembled WGS sequence"/>
</dbReference>
<comment type="caution">
    <text evidence="2">The sequence shown here is derived from an EMBL/GenBank/DDBJ whole genome shotgun (WGS) entry which is preliminary data.</text>
</comment>
<evidence type="ECO:0000313" key="3">
    <source>
        <dbReference type="Proteomes" id="UP000314294"/>
    </source>
</evidence>
<organism evidence="2 3">
    <name type="scientific">Liparis tanakae</name>
    <name type="common">Tanaka's snailfish</name>
    <dbReference type="NCBI Taxonomy" id="230148"/>
    <lineage>
        <taxon>Eukaryota</taxon>
        <taxon>Metazoa</taxon>
        <taxon>Chordata</taxon>
        <taxon>Craniata</taxon>
        <taxon>Vertebrata</taxon>
        <taxon>Euteleostomi</taxon>
        <taxon>Actinopterygii</taxon>
        <taxon>Neopterygii</taxon>
        <taxon>Teleostei</taxon>
        <taxon>Neoteleostei</taxon>
        <taxon>Acanthomorphata</taxon>
        <taxon>Eupercaria</taxon>
        <taxon>Perciformes</taxon>
        <taxon>Cottioidei</taxon>
        <taxon>Cottales</taxon>
        <taxon>Liparidae</taxon>
        <taxon>Liparis</taxon>
    </lineage>
</organism>
<dbReference type="EMBL" id="SRLO01000670">
    <property type="protein sequence ID" value="TNN49077.1"/>
    <property type="molecule type" value="Genomic_DNA"/>
</dbReference>
<evidence type="ECO:0000313" key="2">
    <source>
        <dbReference type="EMBL" id="TNN49077.1"/>
    </source>
</evidence>
<gene>
    <name evidence="2" type="ORF">EYF80_040734</name>
</gene>
<proteinExistence type="predicted"/>
<keyword evidence="3" id="KW-1185">Reference proteome</keyword>
<feature type="region of interest" description="Disordered" evidence="1">
    <location>
        <begin position="1"/>
        <end position="29"/>
    </location>
</feature>
<dbReference type="AlphaFoldDB" id="A0A4Z2G684"/>
<sequence length="63" mass="7059">MQDSATEDRETDAAAARANRLPPLSYSRQPIGKPLTQNWLCTVSSLYTEVLSDRHQVEALRSI</sequence>
<name>A0A4Z2G684_9TELE</name>
<evidence type="ECO:0000256" key="1">
    <source>
        <dbReference type="SAM" id="MobiDB-lite"/>
    </source>
</evidence>